<dbReference type="InterPro" id="IPR004404">
    <property type="entry name" value="DihydroxyA_deHydtase"/>
</dbReference>
<keyword evidence="7 15" id="KW-0408">Iron</keyword>
<dbReference type="SUPFAM" id="SSF52016">
    <property type="entry name" value="LeuD/IlvD-like"/>
    <property type="match status" value="1"/>
</dbReference>
<comment type="similarity">
    <text evidence="2 15">Belongs to the IlvD/Edd family.</text>
</comment>
<dbReference type="HAMAP" id="MF_00012">
    <property type="entry name" value="IlvD"/>
    <property type="match status" value="1"/>
</dbReference>
<evidence type="ECO:0000256" key="1">
    <source>
        <dbReference type="ARBA" id="ARBA00001946"/>
    </source>
</evidence>
<comment type="catalytic activity">
    <reaction evidence="11">
        <text>(2R)-2,3-dihydroxy-3-methylbutanoate = 3-methyl-2-oxobutanoate + H2O</text>
        <dbReference type="Rhea" id="RHEA:24809"/>
        <dbReference type="ChEBI" id="CHEBI:11851"/>
        <dbReference type="ChEBI" id="CHEBI:15377"/>
        <dbReference type="ChEBI" id="CHEBI:49072"/>
        <dbReference type="EC" id="4.2.1.9"/>
    </reaction>
    <physiologicalReaction direction="left-to-right" evidence="11">
        <dbReference type="Rhea" id="RHEA:24810"/>
    </physiologicalReaction>
</comment>
<feature type="domain" description="Dihydroxy-acid/6-phosphogluconate dehydratase N-terminal" evidence="16">
    <location>
        <begin position="34"/>
        <end position="364"/>
    </location>
</feature>
<comment type="cofactor">
    <cofactor evidence="15">
        <name>[2Fe-2S] cluster</name>
        <dbReference type="ChEBI" id="CHEBI:190135"/>
    </cofactor>
    <text evidence="15">Binds 1 [2Fe-2S] cluster per subunit. This cluster acts as a Lewis acid cofactor.</text>
</comment>
<dbReference type="Gene3D" id="3.50.30.80">
    <property type="entry name" value="IlvD/EDD C-terminal domain-like"/>
    <property type="match status" value="1"/>
</dbReference>
<dbReference type="Pfam" id="PF24877">
    <property type="entry name" value="ILV_EDD_C"/>
    <property type="match status" value="1"/>
</dbReference>
<keyword evidence="6 15" id="KW-0460">Magnesium</keyword>
<evidence type="ECO:0000256" key="4">
    <source>
        <dbReference type="ARBA" id="ARBA00022714"/>
    </source>
</evidence>
<feature type="binding site" evidence="15">
    <location>
        <position position="123"/>
    </location>
    <ligand>
        <name>Mg(2+)</name>
        <dbReference type="ChEBI" id="CHEBI:18420"/>
    </ligand>
</feature>
<comment type="pathway">
    <text evidence="13 15">Amino-acid biosynthesis; L-isoleucine biosynthesis; L-isoleucine from 2-oxobutanoate: step 3/4.</text>
</comment>
<dbReference type="GO" id="GO:0051537">
    <property type="term" value="F:2 iron, 2 sulfur cluster binding"/>
    <property type="evidence" value="ECO:0007669"/>
    <property type="project" value="UniProtKB-UniRule"/>
</dbReference>
<keyword evidence="9 15" id="KW-0456">Lyase</keyword>
<evidence type="ECO:0000256" key="15">
    <source>
        <dbReference type="HAMAP-Rule" id="MF_00012"/>
    </source>
</evidence>
<evidence type="ECO:0000256" key="10">
    <source>
        <dbReference type="ARBA" id="ARBA00023304"/>
    </source>
</evidence>
<comment type="pathway">
    <text evidence="12 15">Amino-acid biosynthesis; L-valine biosynthesis; L-valine from pyruvate: step 3/4.</text>
</comment>
<sequence length="619" mass="66338">MPAYRSKTSTGGRNMAGARALWRATGMKDGDFDKPIIAIANSFTQFVPGHVHLKDLGQLVAREIEAAGGVAKEFNTIAVDDGIAMGHDGMLYSLPSRDLIADSVEYMVNAHCADALVCISNCDKITPGMLMAAMRLNIPVIFVSGGPMEAGKTKLANPETKTIEFKKLDLVDAMVIAADQRYSDAEVAEVERSACPTCGSCSGMFTANSMNCLTEALGLSLPGNGTVVATHADREELFLRAGRRIVELARDYYENDNDSVLPRSVGFKAFENCITLDIAMGGSTNTILHLLAIAQEAGIDFTMADIDRLSRVVPQLCKVAPNTPKYHIEDVHRAGGIMAILGELDRAGKLHTDVPTVHAKTMKDALEQWDIMRTQDESVRHFYMAGPAGIPTQVAFSQNTRWPSLDLDRAEGCIRSYEHAFSKEGGLAVLRGNIALDGCVVKSAGVDESILVFEGPAHVVESQDEAVANILADKVKAGDVVIVRYEGPKGGPGMQEMLYPTSYIKSKGLGKACALLTDGRFSGGTSGLSIGHCSPEAAAGGAIGLVQNGDIIRIDIPNRSINMLVSDEELERRREAQNAKGWKPAQARPRKISAALKAYAKLVTSADTGAVRDLTLLDD</sequence>
<evidence type="ECO:0000256" key="11">
    <source>
        <dbReference type="ARBA" id="ARBA00029304"/>
    </source>
</evidence>
<dbReference type="RefSeq" id="WP_003080473.1">
    <property type="nucleotide sequence ID" value="NZ_BBJZ01000009.1"/>
</dbReference>
<comment type="function">
    <text evidence="15">Functions in the biosynthesis of branched-chain amino acids. Catalyzes the dehydration of (2R,3R)-2,3-dihydroxy-3-methylpentanoate (2,3-dihydroxy-3-methylvalerate) into 2-oxo-3-methylpentanoate (2-oxo-3-methylvalerate) and of (2R)-2,3-dihydroxy-3-methylbutanoate (2,3-dihydroxyisovalerate) into 2-oxo-3-methylbutanoate (2-oxoisovalerate), the penultimate precursor to L-isoleucine and L-valine, respectively.</text>
</comment>
<dbReference type="EC" id="4.2.1.9" evidence="14 15"/>
<reference evidence="18 19" key="1">
    <citation type="submission" date="2018-06" db="EMBL/GenBank/DDBJ databases">
        <authorList>
            <consortium name="Pathogen Informatics"/>
            <person name="Doyle S."/>
        </authorList>
    </citation>
    <scope>NUCLEOTIDE SEQUENCE [LARGE SCALE GENOMIC DNA]</scope>
    <source>
        <strain evidence="18 19">NCTC10698</strain>
    </source>
</reference>
<evidence type="ECO:0000256" key="13">
    <source>
        <dbReference type="ARBA" id="ARBA00029437"/>
    </source>
</evidence>
<accession>A0A8B4S2W6</accession>
<feature type="binding site" description="via carbamate group" evidence="15">
    <location>
        <position position="124"/>
    </location>
    <ligand>
        <name>Mg(2+)</name>
        <dbReference type="ChEBI" id="CHEBI:18420"/>
    </ligand>
</feature>
<dbReference type="PANTHER" id="PTHR43661">
    <property type="entry name" value="D-XYLONATE DEHYDRATASE"/>
    <property type="match status" value="1"/>
</dbReference>
<evidence type="ECO:0000313" key="19">
    <source>
        <dbReference type="Proteomes" id="UP000255070"/>
    </source>
</evidence>
<evidence type="ECO:0000256" key="12">
    <source>
        <dbReference type="ARBA" id="ARBA00029436"/>
    </source>
</evidence>
<evidence type="ECO:0000256" key="6">
    <source>
        <dbReference type="ARBA" id="ARBA00022842"/>
    </source>
</evidence>
<dbReference type="Proteomes" id="UP000255070">
    <property type="component" value="Unassembled WGS sequence"/>
</dbReference>
<comment type="subunit">
    <text evidence="15">Homodimer.</text>
</comment>
<gene>
    <name evidence="18" type="primary">ilvD_1</name>
    <name evidence="15" type="synonym">ilvD</name>
    <name evidence="18" type="ORF">NCTC10698_02230</name>
</gene>
<dbReference type="SUPFAM" id="SSF143975">
    <property type="entry name" value="IlvD/EDD N-terminal domain-like"/>
    <property type="match status" value="1"/>
</dbReference>
<feature type="modified residue" description="N6-carboxylysine" evidence="15">
    <location>
        <position position="124"/>
    </location>
</feature>
<comment type="catalytic activity">
    <reaction evidence="15">
        <text>(2R,3R)-2,3-dihydroxy-3-methylpentanoate = (S)-3-methyl-2-oxopentanoate + H2O</text>
        <dbReference type="Rhea" id="RHEA:27694"/>
        <dbReference type="ChEBI" id="CHEBI:15377"/>
        <dbReference type="ChEBI" id="CHEBI:35146"/>
        <dbReference type="ChEBI" id="CHEBI:49258"/>
        <dbReference type="EC" id="4.2.1.9"/>
    </reaction>
</comment>
<evidence type="ECO:0000313" key="18">
    <source>
        <dbReference type="EMBL" id="SUY77331.1"/>
    </source>
</evidence>
<dbReference type="InterPro" id="IPR042096">
    <property type="entry name" value="Dihydro-acid_dehy_C"/>
</dbReference>
<evidence type="ECO:0000256" key="5">
    <source>
        <dbReference type="ARBA" id="ARBA00022723"/>
    </source>
</evidence>
<evidence type="ECO:0000256" key="2">
    <source>
        <dbReference type="ARBA" id="ARBA00006486"/>
    </source>
</evidence>
<comment type="cofactor">
    <cofactor evidence="1 15">
        <name>Mg(2+)</name>
        <dbReference type="ChEBI" id="CHEBI:18420"/>
    </cofactor>
</comment>
<dbReference type="Pfam" id="PF00920">
    <property type="entry name" value="ILVD_EDD_N"/>
    <property type="match status" value="1"/>
</dbReference>
<keyword evidence="8 15" id="KW-0411">Iron-sulfur</keyword>
<keyword evidence="3 15" id="KW-0028">Amino-acid biosynthesis</keyword>
<proteinExistence type="inferred from homology"/>
<name>A0A8B4S2W6_COMTE</name>
<feature type="binding site" evidence="15">
    <location>
        <position position="81"/>
    </location>
    <ligand>
        <name>Mg(2+)</name>
        <dbReference type="ChEBI" id="CHEBI:18420"/>
    </ligand>
</feature>
<dbReference type="EMBL" id="UFXL01000001">
    <property type="protein sequence ID" value="SUY77331.1"/>
    <property type="molecule type" value="Genomic_DNA"/>
</dbReference>
<dbReference type="NCBIfam" id="TIGR00110">
    <property type="entry name" value="ilvD"/>
    <property type="match status" value="1"/>
</dbReference>
<evidence type="ECO:0000256" key="9">
    <source>
        <dbReference type="ARBA" id="ARBA00023239"/>
    </source>
</evidence>
<dbReference type="InterPro" id="IPR020558">
    <property type="entry name" value="DiOHA_6PGluconate_deHydtase_CS"/>
</dbReference>
<keyword evidence="10 15" id="KW-0100">Branched-chain amino acid biosynthesis</keyword>
<dbReference type="GO" id="GO:0000287">
    <property type="term" value="F:magnesium ion binding"/>
    <property type="evidence" value="ECO:0007669"/>
    <property type="project" value="UniProtKB-UniRule"/>
</dbReference>
<dbReference type="GO" id="GO:0009097">
    <property type="term" value="P:isoleucine biosynthetic process"/>
    <property type="evidence" value="ECO:0007669"/>
    <property type="project" value="UniProtKB-UniRule"/>
</dbReference>
<dbReference type="PROSITE" id="PS00887">
    <property type="entry name" value="ILVD_EDD_2"/>
    <property type="match status" value="1"/>
</dbReference>
<evidence type="ECO:0000256" key="14">
    <source>
        <dbReference type="ARBA" id="ARBA00029490"/>
    </source>
</evidence>
<dbReference type="GO" id="GO:0009099">
    <property type="term" value="P:L-valine biosynthetic process"/>
    <property type="evidence" value="ECO:0007669"/>
    <property type="project" value="UniProtKB-UniRule"/>
</dbReference>
<dbReference type="PROSITE" id="PS00886">
    <property type="entry name" value="ILVD_EDD_1"/>
    <property type="match status" value="1"/>
</dbReference>
<dbReference type="GO" id="GO:0005829">
    <property type="term" value="C:cytosol"/>
    <property type="evidence" value="ECO:0007669"/>
    <property type="project" value="TreeGrafter"/>
</dbReference>
<dbReference type="PANTHER" id="PTHR43661:SF3">
    <property type="entry name" value="D-XYLONATE DEHYDRATASE YAGF-RELATED"/>
    <property type="match status" value="1"/>
</dbReference>
<keyword evidence="4 15" id="KW-0001">2Fe-2S</keyword>
<dbReference type="AlphaFoldDB" id="A0A8B4S2W6"/>
<evidence type="ECO:0000256" key="7">
    <source>
        <dbReference type="ARBA" id="ARBA00023004"/>
    </source>
</evidence>
<dbReference type="InterPro" id="IPR000581">
    <property type="entry name" value="ILV_EDD_N"/>
</dbReference>
<dbReference type="UniPathway" id="UPA00047">
    <property type="reaction ID" value="UER00057"/>
</dbReference>
<comment type="caution">
    <text evidence="18">The sequence shown here is derived from an EMBL/GenBank/DDBJ whole genome shotgun (WGS) entry which is preliminary data.</text>
</comment>
<dbReference type="GO" id="GO:0004160">
    <property type="term" value="F:dihydroxy-acid dehydratase activity"/>
    <property type="evidence" value="ECO:0007669"/>
    <property type="project" value="UniProtKB-UniRule"/>
</dbReference>
<evidence type="ECO:0000259" key="17">
    <source>
        <dbReference type="Pfam" id="PF24877"/>
    </source>
</evidence>
<keyword evidence="19" id="KW-1185">Reference proteome</keyword>
<feature type="active site" description="Proton acceptor" evidence="15">
    <location>
        <position position="522"/>
    </location>
</feature>
<evidence type="ECO:0000256" key="3">
    <source>
        <dbReference type="ARBA" id="ARBA00022605"/>
    </source>
</evidence>
<dbReference type="InterPro" id="IPR037237">
    <property type="entry name" value="IlvD/EDD_N"/>
</dbReference>
<dbReference type="InterPro" id="IPR056740">
    <property type="entry name" value="ILV_EDD_C"/>
</dbReference>
<feature type="domain" description="Dihydroxy-acid/6-phosphogluconate dehydratase C-terminal" evidence="17">
    <location>
        <begin position="413"/>
        <end position="610"/>
    </location>
</feature>
<evidence type="ECO:0000256" key="8">
    <source>
        <dbReference type="ARBA" id="ARBA00023014"/>
    </source>
</evidence>
<organism evidence="18 19">
    <name type="scientific">Comamonas testosteroni</name>
    <name type="common">Pseudomonas testosteroni</name>
    <dbReference type="NCBI Taxonomy" id="285"/>
    <lineage>
        <taxon>Bacteria</taxon>
        <taxon>Pseudomonadati</taxon>
        <taxon>Pseudomonadota</taxon>
        <taxon>Betaproteobacteria</taxon>
        <taxon>Burkholderiales</taxon>
        <taxon>Comamonadaceae</taxon>
        <taxon>Comamonas</taxon>
    </lineage>
</organism>
<dbReference type="NCBIfam" id="NF009103">
    <property type="entry name" value="PRK12448.1"/>
    <property type="match status" value="1"/>
</dbReference>
<feature type="binding site" evidence="15">
    <location>
        <position position="496"/>
    </location>
    <ligand>
        <name>Mg(2+)</name>
        <dbReference type="ChEBI" id="CHEBI:18420"/>
    </ligand>
</feature>
<keyword evidence="5 15" id="KW-0479">Metal-binding</keyword>
<dbReference type="FunFam" id="3.50.30.80:FF:000001">
    <property type="entry name" value="Dihydroxy-acid dehydratase"/>
    <property type="match status" value="1"/>
</dbReference>
<evidence type="ECO:0000259" key="16">
    <source>
        <dbReference type="Pfam" id="PF00920"/>
    </source>
</evidence>
<protein>
    <recommendedName>
        <fullName evidence="14 15">Dihydroxy-acid dehydratase</fullName>
        <shortName evidence="15">DAD</shortName>
        <ecNumber evidence="14 15">4.2.1.9</ecNumber>
    </recommendedName>
</protein>
<dbReference type="UniPathway" id="UPA00049">
    <property type="reaction ID" value="UER00061"/>
</dbReference>
<dbReference type="GeneID" id="63999653"/>
<comment type="caution">
    <text evidence="15">Lacks conserved residue(s) required for the propagation of feature annotation.</text>
</comment>